<feature type="domain" description="Cux N-terminal" evidence="2">
    <location>
        <begin position="5"/>
        <end position="82"/>
    </location>
</feature>
<dbReference type="OrthoDB" id="10257567at2759"/>
<dbReference type="EMBL" id="UYYG01001257">
    <property type="protein sequence ID" value="VDN60876.1"/>
    <property type="molecule type" value="Genomic_DNA"/>
</dbReference>
<sequence>MQFIRLDEEVKAIGGRQDESENAKKYLIEVSTSFRENTDKTIRKAALPLIRAFQSEVDRLTLQNKTIETVIIDICRSLTQLPGIFSISLPGNKCYILL</sequence>
<organism evidence="4 6">
    <name type="scientific">Dracunculus medinensis</name>
    <name type="common">Guinea worm</name>
    <dbReference type="NCBI Taxonomy" id="318479"/>
    <lineage>
        <taxon>Eukaryota</taxon>
        <taxon>Metazoa</taxon>
        <taxon>Ecdysozoa</taxon>
        <taxon>Nematoda</taxon>
        <taxon>Chromadorea</taxon>
        <taxon>Rhabditida</taxon>
        <taxon>Spirurina</taxon>
        <taxon>Dracunculoidea</taxon>
        <taxon>Dracunculidae</taxon>
        <taxon>Dracunculus</taxon>
    </lineage>
</organism>
<dbReference type="Proteomes" id="UP000274756">
    <property type="component" value="Unassembled WGS sequence"/>
</dbReference>
<dbReference type="STRING" id="318479.A0A0N4UQ95"/>
<evidence type="ECO:0000313" key="4">
    <source>
        <dbReference type="Proteomes" id="UP000038040"/>
    </source>
</evidence>
<dbReference type="AlphaFoldDB" id="A0A0N4UQ95"/>
<evidence type="ECO:0000256" key="1">
    <source>
        <dbReference type="ARBA" id="ARBA00023054"/>
    </source>
</evidence>
<dbReference type="WBParaSite" id="DME_0001017101-mRNA-1">
    <property type="protein sequence ID" value="DME_0001017101-mRNA-1"/>
    <property type="gene ID" value="DME_0001017101"/>
</dbReference>
<evidence type="ECO:0000259" key="2">
    <source>
        <dbReference type="Pfam" id="PF25398"/>
    </source>
</evidence>
<protein>
    <submittedName>
        <fullName evidence="6">BH4_AAA_HYDROXYL_2 domain-containing protein</fullName>
    </submittedName>
</protein>
<dbReference type="PANTHER" id="PTHR14043:SF2">
    <property type="entry name" value="HOMEOBOX PROTEIN CUT"/>
    <property type="match status" value="1"/>
</dbReference>
<proteinExistence type="predicted"/>
<dbReference type="Proteomes" id="UP000038040">
    <property type="component" value="Unplaced"/>
</dbReference>
<evidence type="ECO:0000313" key="6">
    <source>
        <dbReference type="WBParaSite" id="DME_0001017101-mRNA-1"/>
    </source>
</evidence>
<gene>
    <name evidence="3" type="ORF">DME_LOCUS10849</name>
</gene>
<dbReference type="GO" id="GO:0000981">
    <property type="term" value="F:DNA-binding transcription factor activity, RNA polymerase II-specific"/>
    <property type="evidence" value="ECO:0007669"/>
    <property type="project" value="TreeGrafter"/>
</dbReference>
<keyword evidence="1" id="KW-0175">Coiled coil</keyword>
<name>A0A0N4UQ95_DRAME</name>
<keyword evidence="5" id="KW-1185">Reference proteome</keyword>
<reference evidence="6" key="1">
    <citation type="submission" date="2017-02" db="UniProtKB">
        <authorList>
            <consortium name="WormBaseParasite"/>
        </authorList>
    </citation>
    <scope>IDENTIFICATION</scope>
</reference>
<accession>A0A0N4UQ95</accession>
<dbReference type="PANTHER" id="PTHR14043">
    <property type="entry name" value="CCAAT DISPLACEMENT PROTEIN-RELATED"/>
    <property type="match status" value="1"/>
</dbReference>
<dbReference type="GO" id="GO:0005634">
    <property type="term" value="C:nucleus"/>
    <property type="evidence" value="ECO:0007669"/>
    <property type="project" value="TreeGrafter"/>
</dbReference>
<dbReference type="InterPro" id="IPR057476">
    <property type="entry name" value="Cux_N"/>
</dbReference>
<evidence type="ECO:0000313" key="5">
    <source>
        <dbReference type="Proteomes" id="UP000274756"/>
    </source>
</evidence>
<dbReference type="GO" id="GO:0000977">
    <property type="term" value="F:RNA polymerase II transcription regulatory region sequence-specific DNA binding"/>
    <property type="evidence" value="ECO:0007669"/>
    <property type="project" value="TreeGrafter"/>
</dbReference>
<dbReference type="Pfam" id="PF25398">
    <property type="entry name" value="CUX1_N"/>
    <property type="match status" value="1"/>
</dbReference>
<evidence type="ECO:0000313" key="3">
    <source>
        <dbReference type="EMBL" id="VDN60876.1"/>
    </source>
</evidence>
<reference evidence="3 5" key="2">
    <citation type="submission" date="2018-11" db="EMBL/GenBank/DDBJ databases">
        <authorList>
            <consortium name="Pathogen Informatics"/>
        </authorList>
    </citation>
    <scope>NUCLEOTIDE SEQUENCE [LARGE SCALE GENOMIC DNA]</scope>
</reference>